<dbReference type="KEGG" id="aaco:K1I37_14925"/>
<sequence length="447" mass="51899">MIVKTMPYEIIKPLSCDWAVFGEMLRRLRDESFRIKNSAIQYFYEDDIKRREFKKNNGRFPKKGEFYGSSVSVYNYVRPDVKYSAMGNVTLINQLVKSVWIKYKDDVVKRNMSIPSYRPNNPIEINVQSFNSFDFGQACVNLLSRKGVEELKKKLSEVKKKKNKTGGDDNLKFTQEQLNGISTSVTFAFNPGKNNAKQVLNRIISGEYKLSSSKIIYNERKNKWMLAVAYKFEPKTIELDKNRVLGIDMGVVYPAYMAVNYDKYWRDSIDGGQIEQYRKTVEARRRRLQRQAAVCGNGRIGHGRKKRMQPLEKISDKVANFRNTVNHTYAKKIVQNAVKLGCGTIQMEELSGINEKETFLKRWTYFDLQKKIEYRAKEYGIDVIKINPKYTSQRCSECGYIDERNRPKVPDQSKFKCLSCGYETNADFNAARNIATPYIDKIISLNS</sequence>
<evidence type="ECO:0000256" key="5">
    <source>
        <dbReference type="ARBA" id="ARBA00023172"/>
    </source>
</evidence>
<keyword evidence="8" id="KW-0255">Endonuclease</keyword>
<dbReference type="RefSeq" id="WP_021296160.1">
    <property type="nucleotide sequence ID" value="NZ_AURB01000124.1"/>
</dbReference>
<reference evidence="9" key="1">
    <citation type="journal article" date="2022" name="G3 (Bethesda)">
        <title>Unveiling the complete genome sequence of Alicyclobacillus acidoterrestris DSM 3922T, a taint-producing strain.</title>
        <authorList>
            <person name="Leonardo I.C."/>
            <person name="Barreto Crespo M.T."/>
            <person name="Gaspar F.B."/>
        </authorList>
    </citation>
    <scope>NUCLEOTIDE SEQUENCE [LARGE SCALE GENOMIC DNA]</scope>
    <source>
        <strain evidence="9">DSM 3922</strain>
    </source>
</reference>
<keyword evidence="3" id="KW-0815">Transposition</keyword>
<dbReference type="PANTHER" id="PTHR30405">
    <property type="entry name" value="TRANSPOSASE"/>
    <property type="match status" value="1"/>
</dbReference>
<dbReference type="InterPro" id="IPR001959">
    <property type="entry name" value="Transposase"/>
</dbReference>
<comment type="similarity">
    <text evidence="2">In the N-terminal section; belongs to the transposase 2 family.</text>
</comment>
<dbReference type="GO" id="GO:0006310">
    <property type="term" value="P:DNA recombination"/>
    <property type="evidence" value="ECO:0007669"/>
    <property type="project" value="UniProtKB-KW"/>
</dbReference>
<dbReference type="NCBIfam" id="NF040570">
    <property type="entry name" value="guided_TnpB"/>
    <property type="match status" value="1"/>
</dbReference>
<evidence type="ECO:0000313" key="9">
    <source>
        <dbReference type="Proteomes" id="UP000829401"/>
    </source>
</evidence>
<dbReference type="eggNOG" id="COG0675">
    <property type="taxonomic scope" value="Bacteria"/>
</dbReference>
<dbReference type="GO" id="GO:0032196">
    <property type="term" value="P:transposition"/>
    <property type="evidence" value="ECO:0007669"/>
    <property type="project" value="UniProtKB-KW"/>
</dbReference>
<keyword evidence="9" id="KW-1185">Reference proteome</keyword>
<dbReference type="EMBL" id="CP080467">
    <property type="protein sequence ID" value="UNO47965.1"/>
    <property type="molecule type" value="Genomic_DNA"/>
</dbReference>
<gene>
    <name evidence="8" type="ORF">K1I37_14925</name>
</gene>
<dbReference type="GO" id="GO:0004519">
    <property type="term" value="F:endonuclease activity"/>
    <property type="evidence" value="ECO:0007669"/>
    <property type="project" value="UniProtKB-KW"/>
</dbReference>
<organism evidence="8 9">
    <name type="scientific">Alicyclobacillus acidoterrestris (strain ATCC 49025 / DSM 3922 / CIP 106132 / NCIMB 13137 / GD3B)</name>
    <dbReference type="NCBI Taxonomy" id="1356854"/>
    <lineage>
        <taxon>Bacteria</taxon>
        <taxon>Bacillati</taxon>
        <taxon>Bacillota</taxon>
        <taxon>Bacilli</taxon>
        <taxon>Bacillales</taxon>
        <taxon>Alicyclobacillaceae</taxon>
        <taxon>Alicyclobacillus</taxon>
    </lineage>
</organism>
<dbReference type="PANTHER" id="PTHR30405:SF26">
    <property type="entry name" value="TRANSPOSASE, PROBABLY IS605-TNPB FAMILY"/>
    <property type="match status" value="1"/>
</dbReference>
<keyword evidence="8" id="KW-0378">Hydrolase</keyword>
<keyword evidence="5" id="KW-0233">DNA recombination</keyword>
<evidence type="ECO:0000313" key="8">
    <source>
        <dbReference type="EMBL" id="UNO47965.1"/>
    </source>
</evidence>
<accession>T0DDI8</accession>
<evidence type="ECO:0000256" key="4">
    <source>
        <dbReference type="ARBA" id="ARBA00023125"/>
    </source>
</evidence>
<dbReference type="Proteomes" id="UP000829401">
    <property type="component" value="Chromosome"/>
</dbReference>
<proteinExistence type="inferred from homology"/>
<name>T0DDI8_ALIAG</name>
<evidence type="ECO:0000256" key="1">
    <source>
        <dbReference type="ARBA" id="ARBA00008761"/>
    </source>
</evidence>
<evidence type="ECO:0000256" key="3">
    <source>
        <dbReference type="ARBA" id="ARBA00022578"/>
    </source>
</evidence>
<dbReference type="Pfam" id="PF01385">
    <property type="entry name" value="OrfB_IS605"/>
    <property type="match status" value="1"/>
</dbReference>
<dbReference type="OrthoDB" id="2375110at2"/>
<evidence type="ECO:0000256" key="2">
    <source>
        <dbReference type="ARBA" id="ARBA00011044"/>
    </source>
</evidence>
<keyword evidence="4" id="KW-0238">DNA-binding</keyword>
<keyword evidence="8" id="KW-0540">Nuclease</keyword>
<evidence type="ECO:0000259" key="6">
    <source>
        <dbReference type="Pfam" id="PF01385"/>
    </source>
</evidence>
<dbReference type="STRING" id="1356854.N007_05585"/>
<dbReference type="InterPro" id="IPR010095">
    <property type="entry name" value="Cas12f1-like_TNB"/>
</dbReference>
<dbReference type="InterPro" id="IPR051399">
    <property type="entry name" value="RNA-guided_DNA_endo/Transpos"/>
</dbReference>
<dbReference type="GO" id="GO:0003677">
    <property type="term" value="F:DNA binding"/>
    <property type="evidence" value="ECO:0007669"/>
    <property type="project" value="UniProtKB-KW"/>
</dbReference>
<feature type="domain" description="Cas12f1-like TNB" evidence="7">
    <location>
        <begin position="367"/>
        <end position="434"/>
    </location>
</feature>
<protein>
    <submittedName>
        <fullName evidence="8">RNA-guided endonuclease TnpB family protein</fullName>
    </submittedName>
</protein>
<accession>A0A9E7CRI4</accession>
<dbReference type="NCBIfam" id="TIGR01766">
    <property type="entry name" value="IS200/IS605 family accessory protein TnpB-like domain"/>
    <property type="match status" value="1"/>
</dbReference>
<evidence type="ECO:0000259" key="7">
    <source>
        <dbReference type="Pfam" id="PF07282"/>
    </source>
</evidence>
<comment type="similarity">
    <text evidence="1">In the C-terminal section; belongs to the transposase 35 family.</text>
</comment>
<dbReference type="Pfam" id="PF07282">
    <property type="entry name" value="Cas12f1-like_TNB"/>
    <property type="match status" value="1"/>
</dbReference>
<feature type="domain" description="Probable transposase IS891/IS1136/IS1341" evidence="6">
    <location>
        <begin position="229"/>
        <end position="353"/>
    </location>
</feature>
<dbReference type="AlphaFoldDB" id="T0DDI8"/>